<dbReference type="Proteomes" id="UP000237144">
    <property type="component" value="Unassembled WGS sequence"/>
</dbReference>
<dbReference type="AlphaFoldDB" id="A0A2S5BCQ7"/>
<evidence type="ECO:0000256" key="5">
    <source>
        <dbReference type="ARBA" id="ARBA00022839"/>
    </source>
</evidence>
<dbReference type="GO" id="GO:0005634">
    <property type="term" value="C:nucleus"/>
    <property type="evidence" value="ECO:0007669"/>
    <property type="project" value="UniProtKB-SubCell"/>
</dbReference>
<evidence type="ECO:0000313" key="10">
    <source>
        <dbReference type="Proteomes" id="UP000237144"/>
    </source>
</evidence>
<feature type="region of interest" description="Disordered" evidence="7">
    <location>
        <begin position="26"/>
        <end position="145"/>
    </location>
</feature>
<dbReference type="Gene3D" id="3.30.420.10">
    <property type="entry name" value="Ribonuclease H-like superfamily/Ribonuclease H"/>
    <property type="match status" value="1"/>
</dbReference>
<dbReference type="InterPro" id="IPR012337">
    <property type="entry name" value="RNaseH-like_sf"/>
</dbReference>
<evidence type="ECO:0000256" key="4">
    <source>
        <dbReference type="ARBA" id="ARBA00022801"/>
    </source>
</evidence>
<comment type="similarity">
    <text evidence="2">Belongs to the REXO1/REXO3 family.</text>
</comment>
<reference evidence="9 10" key="1">
    <citation type="journal article" date="2018" name="Front. Microbiol.">
        <title>Prospects for Fungal Bioremediation of Acidic Radioactive Waste Sites: Characterization and Genome Sequence of Rhodotorula taiwanensis MD1149.</title>
        <authorList>
            <person name="Tkavc R."/>
            <person name="Matrosova V.Y."/>
            <person name="Grichenko O.E."/>
            <person name="Gostincar C."/>
            <person name="Volpe R.P."/>
            <person name="Klimenkova P."/>
            <person name="Gaidamakova E.K."/>
            <person name="Zhou C.E."/>
            <person name="Stewart B.J."/>
            <person name="Lyman M.G."/>
            <person name="Malfatti S.A."/>
            <person name="Rubinfeld B."/>
            <person name="Courtot M."/>
            <person name="Singh J."/>
            <person name="Dalgard C.L."/>
            <person name="Hamilton T."/>
            <person name="Frey K.G."/>
            <person name="Gunde-Cimerman N."/>
            <person name="Dugan L."/>
            <person name="Daly M.J."/>
        </authorList>
    </citation>
    <scope>NUCLEOTIDE SEQUENCE [LARGE SCALE GENOMIC DNA]</scope>
    <source>
        <strain evidence="9 10">MD1149</strain>
    </source>
</reference>
<gene>
    <name evidence="9" type="ORF">BMF94_2327</name>
</gene>
<evidence type="ECO:0000313" key="9">
    <source>
        <dbReference type="EMBL" id="POY74566.1"/>
    </source>
</evidence>
<dbReference type="OrthoDB" id="8191639at2759"/>
<dbReference type="SUPFAM" id="SSF53098">
    <property type="entry name" value="Ribonuclease H-like"/>
    <property type="match status" value="1"/>
</dbReference>
<evidence type="ECO:0000256" key="3">
    <source>
        <dbReference type="ARBA" id="ARBA00022722"/>
    </source>
</evidence>
<comment type="caution">
    <text evidence="9">The sequence shown here is derived from an EMBL/GenBank/DDBJ whole genome shotgun (WGS) entry which is preliminary data.</text>
</comment>
<dbReference type="CDD" id="cd06145">
    <property type="entry name" value="REX1_like"/>
    <property type="match status" value="1"/>
</dbReference>
<evidence type="ECO:0000256" key="1">
    <source>
        <dbReference type="ARBA" id="ARBA00004123"/>
    </source>
</evidence>
<proteinExistence type="inferred from homology"/>
<dbReference type="InterPro" id="IPR047021">
    <property type="entry name" value="REXO1/3/4-like"/>
</dbReference>
<comment type="subcellular location">
    <subcellularLocation>
        <location evidence="1">Nucleus</location>
    </subcellularLocation>
</comment>
<accession>A0A2S5BCQ7</accession>
<name>A0A2S5BCQ7_9BASI</name>
<dbReference type="PANTHER" id="PTHR12801:SF115">
    <property type="entry name" value="FI18136P1-RELATED"/>
    <property type="match status" value="1"/>
</dbReference>
<organism evidence="9 10">
    <name type="scientific">Rhodotorula taiwanensis</name>
    <dbReference type="NCBI Taxonomy" id="741276"/>
    <lineage>
        <taxon>Eukaryota</taxon>
        <taxon>Fungi</taxon>
        <taxon>Dikarya</taxon>
        <taxon>Basidiomycota</taxon>
        <taxon>Pucciniomycotina</taxon>
        <taxon>Microbotryomycetes</taxon>
        <taxon>Sporidiobolales</taxon>
        <taxon>Sporidiobolaceae</taxon>
        <taxon>Rhodotorula</taxon>
    </lineage>
</organism>
<dbReference type="SMART" id="SM00479">
    <property type="entry name" value="EXOIII"/>
    <property type="match status" value="1"/>
</dbReference>
<feature type="compositionally biased region" description="Low complexity" evidence="7">
    <location>
        <begin position="100"/>
        <end position="124"/>
    </location>
</feature>
<evidence type="ECO:0000256" key="6">
    <source>
        <dbReference type="ARBA" id="ARBA00023242"/>
    </source>
</evidence>
<keyword evidence="4" id="KW-0378">Hydrolase</keyword>
<dbReference type="GO" id="GO:0004527">
    <property type="term" value="F:exonuclease activity"/>
    <property type="evidence" value="ECO:0007669"/>
    <property type="project" value="UniProtKB-KW"/>
</dbReference>
<keyword evidence="3" id="KW-0540">Nuclease</keyword>
<sequence>MFPSSKLFGLCPDWSTCTMFRCPFSHQPQPSTSSSRLPTSTTLTADSSSTTASAQQNPRKRPATPTSINAAPPKRLEQARIAREQANAAQRTGQVDQNDARQTAATAPRTGGTSSASGTSRFTADTVVPSGPPRLVPPRTLSHTPPVTRQKMIDALYKQFLEVYTPGVLPSSLRQKLASEHALRQEEHLFSRATKATYRNSVISALARLKKRPPARSAEEAGTLEDEAERNAILAEKEKGRLTRARVKAFVHPVDTLAKFDYLVEVPPGPGGDKVSEEGNTRNCGRCKREFVVSSSLSPDDLEACHYHFGRMVTEKSAAPCQVGPHIFKVSSSLVHPVAHRPSKTDAGDTEQDEEPTVLHARVPFVPTSSLRASQATGASLSPAVDFVALDCELVYTTAGMSLARVTVLSGSGSVLLDEHVRPPTGVAILDLNTRFSGVQDEDLDKAILDVAGVQRALAQFVDGETIFVGHGLENDLKALRLVHTRIIDTAILFPHPNGGTWRHSLRNLTKDILRKFIQEGDPTVGHSAKDDADAALELVRYKVKQQAAGRA</sequence>
<dbReference type="FunFam" id="3.30.420.10:FF:000031">
    <property type="entry name" value="RNA exonuclease 1"/>
    <property type="match status" value="1"/>
</dbReference>
<feature type="compositionally biased region" description="Low complexity" evidence="7">
    <location>
        <begin position="30"/>
        <end position="54"/>
    </location>
</feature>
<dbReference type="STRING" id="741276.A0A2S5BCQ7"/>
<dbReference type="InterPro" id="IPR036397">
    <property type="entry name" value="RNaseH_sf"/>
</dbReference>
<feature type="domain" description="Exonuclease" evidence="8">
    <location>
        <begin position="386"/>
        <end position="549"/>
    </location>
</feature>
<keyword evidence="6" id="KW-0539">Nucleus</keyword>
<evidence type="ECO:0000259" key="8">
    <source>
        <dbReference type="SMART" id="SM00479"/>
    </source>
</evidence>
<keyword evidence="10" id="KW-1185">Reference proteome</keyword>
<dbReference type="GO" id="GO:0003676">
    <property type="term" value="F:nucleic acid binding"/>
    <property type="evidence" value="ECO:0007669"/>
    <property type="project" value="InterPro"/>
</dbReference>
<protein>
    <recommendedName>
        <fullName evidence="8">Exonuclease domain-containing protein</fullName>
    </recommendedName>
</protein>
<feature type="compositionally biased region" description="Polar residues" evidence="7">
    <location>
        <begin position="87"/>
        <end position="97"/>
    </location>
</feature>
<dbReference type="PANTHER" id="PTHR12801">
    <property type="entry name" value="RNA EXONUCLEASE REXO1 / RECO3 FAMILY MEMBER-RELATED"/>
    <property type="match status" value="1"/>
</dbReference>
<keyword evidence="5" id="KW-0269">Exonuclease</keyword>
<dbReference type="InterPro" id="IPR034922">
    <property type="entry name" value="REX1-like_exo"/>
</dbReference>
<dbReference type="EMBL" id="PJQD01000023">
    <property type="protein sequence ID" value="POY74566.1"/>
    <property type="molecule type" value="Genomic_DNA"/>
</dbReference>
<evidence type="ECO:0000256" key="7">
    <source>
        <dbReference type="SAM" id="MobiDB-lite"/>
    </source>
</evidence>
<dbReference type="InterPro" id="IPR013520">
    <property type="entry name" value="Ribonucl_H"/>
</dbReference>
<feature type="compositionally biased region" description="Basic and acidic residues" evidence="7">
    <location>
        <begin position="74"/>
        <end position="83"/>
    </location>
</feature>
<dbReference type="GO" id="GO:0010629">
    <property type="term" value="P:negative regulation of gene expression"/>
    <property type="evidence" value="ECO:0007669"/>
    <property type="project" value="UniProtKB-ARBA"/>
</dbReference>
<evidence type="ECO:0000256" key="2">
    <source>
        <dbReference type="ARBA" id="ARBA00006357"/>
    </source>
</evidence>